<reference evidence="1" key="1">
    <citation type="journal article" date="2015" name="Genome Announc.">
        <title>Complete Genome Sequence of Yersinia ruckeri Strain CSF007-82, Etiologic Agent of Red Mouth Disease in Salmonid Fish.</title>
        <authorList>
            <person name="Nelson M.C."/>
            <person name="LaPatra S.E."/>
            <person name="Welch T.J."/>
            <person name="Graf J."/>
        </authorList>
    </citation>
    <scope>NUCLEOTIDE SEQUENCE</scope>
    <source>
        <strain evidence="1">CSF007-82</strain>
    </source>
</reference>
<name>A0A0A8VLA4_YERRU</name>
<accession>A0A0A8VLA4</accession>
<dbReference type="AlphaFoldDB" id="A0A0A8VLA4"/>
<sequence>MTNSRGADYRQIYRESAVFRAVQTQVEHHHDVDGHRI</sequence>
<organism evidence="1">
    <name type="scientific">Yersinia ruckeri</name>
    <dbReference type="NCBI Taxonomy" id="29486"/>
    <lineage>
        <taxon>Bacteria</taxon>
        <taxon>Pseudomonadati</taxon>
        <taxon>Pseudomonadota</taxon>
        <taxon>Gammaproteobacteria</taxon>
        <taxon>Enterobacterales</taxon>
        <taxon>Yersiniaceae</taxon>
        <taxon>Yersinia</taxon>
    </lineage>
</organism>
<protein>
    <submittedName>
        <fullName evidence="1">Uncharacterized protein</fullName>
    </submittedName>
</protein>
<proteinExistence type="predicted"/>
<dbReference type="EMBL" id="LN681231">
    <property type="protein sequence ID" value="CEK28391.1"/>
    <property type="molecule type" value="Genomic_DNA"/>
</dbReference>
<gene>
    <name evidence="1" type="ORF">CSF007_13295</name>
</gene>
<evidence type="ECO:0000313" key="1">
    <source>
        <dbReference type="EMBL" id="CEK28391.1"/>
    </source>
</evidence>